<keyword evidence="11" id="KW-0067">ATP-binding</keyword>
<evidence type="ECO:0000256" key="10">
    <source>
        <dbReference type="ARBA" id="ARBA00022777"/>
    </source>
</evidence>
<keyword evidence="19" id="KW-1185">Reference proteome</keyword>
<dbReference type="SMART" id="SM00388">
    <property type="entry name" value="HisKA"/>
    <property type="match status" value="1"/>
</dbReference>
<dbReference type="Pfam" id="PF00672">
    <property type="entry name" value="HAMP"/>
    <property type="match status" value="1"/>
</dbReference>
<feature type="transmembrane region" description="Helical" evidence="15">
    <location>
        <begin position="163"/>
        <end position="184"/>
    </location>
</feature>
<dbReference type="InterPro" id="IPR003660">
    <property type="entry name" value="HAMP_dom"/>
</dbReference>
<keyword evidence="13" id="KW-0902">Two-component regulatory system</keyword>
<evidence type="ECO:0000259" key="16">
    <source>
        <dbReference type="PROSITE" id="PS50109"/>
    </source>
</evidence>
<keyword evidence="10 18" id="KW-0418">Kinase</keyword>
<feature type="domain" description="Histidine kinase" evidence="16">
    <location>
        <begin position="245"/>
        <end position="444"/>
    </location>
</feature>
<keyword evidence="6" id="KW-0597">Phosphoprotein</keyword>
<name>A0A1H6K1P7_MAGFU</name>
<organism evidence="18 19">
    <name type="scientific">Magnetospirillum fulvum</name>
    <name type="common">Rhodospirillum fulvum</name>
    <dbReference type="NCBI Taxonomy" id="1082"/>
    <lineage>
        <taxon>Bacteria</taxon>
        <taxon>Pseudomonadati</taxon>
        <taxon>Pseudomonadota</taxon>
        <taxon>Alphaproteobacteria</taxon>
        <taxon>Rhodospirillales</taxon>
        <taxon>Rhodospirillaceae</taxon>
        <taxon>Magnetospirillum</taxon>
    </lineage>
</organism>
<evidence type="ECO:0000256" key="11">
    <source>
        <dbReference type="ARBA" id="ARBA00022840"/>
    </source>
</evidence>
<evidence type="ECO:0000256" key="13">
    <source>
        <dbReference type="ARBA" id="ARBA00023012"/>
    </source>
</evidence>
<dbReference type="PANTHER" id="PTHR44936">
    <property type="entry name" value="SENSOR PROTEIN CREC"/>
    <property type="match status" value="1"/>
</dbReference>
<evidence type="ECO:0000256" key="2">
    <source>
        <dbReference type="ARBA" id="ARBA00004429"/>
    </source>
</evidence>
<evidence type="ECO:0000256" key="12">
    <source>
        <dbReference type="ARBA" id="ARBA00022989"/>
    </source>
</evidence>
<dbReference type="CDD" id="cd06225">
    <property type="entry name" value="HAMP"/>
    <property type="match status" value="1"/>
</dbReference>
<comment type="subcellular location">
    <subcellularLocation>
        <location evidence="2">Cell inner membrane</location>
        <topology evidence="2">Multi-pass membrane protein</topology>
    </subcellularLocation>
</comment>
<dbReference type="GO" id="GO:0005886">
    <property type="term" value="C:plasma membrane"/>
    <property type="evidence" value="ECO:0007669"/>
    <property type="project" value="UniProtKB-SubCell"/>
</dbReference>
<evidence type="ECO:0000313" key="19">
    <source>
        <dbReference type="Proteomes" id="UP000182983"/>
    </source>
</evidence>
<keyword evidence="5" id="KW-0997">Cell inner membrane</keyword>
<dbReference type="InterPro" id="IPR050980">
    <property type="entry name" value="2C_sensor_his_kinase"/>
</dbReference>
<dbReference type="InterPro" id="IPR004358">
    <property type="entry name" value="Sig_transdc_His_kin-like_C"/>
</dbReference>
<dbReference type="GO" id="GO:0000155">
    <property type="term" value="F:phosphorelay sensor kinase activity"/>
    <property type="evidence" value="ECO:0007669"/>
    <property type="project" value="InterPro"/>
</dbReference>
<evidence type="ECO:0000256" key="6">
    <source>
        <dbReference type="ARBA" id="ARBA00022553"/>
    </source>
</evidence>
<dbReference type="InterPro" id="IPR003594">
    <property type="entry name" value="HATPase_dom"/>
</dbReference>
<dbReference type="Pfam" id="PF02518">
    <property type="entry name" value="HATPase_c"/>
    <property type="match status" value="1"/>
</dbReference>
<evidence type="ECO:0000256" key="15">
    <source>
        <dbReference type="SAM" id="Phobius"/>
    </source>
</evidence>
<evidence type="ECO:0000256" key="9">
    <source>
        <dbReference type="ARBA" id="ARBA00022741"/>
    </source>
</evidence>
<accession>A0A1H6K1P7</accession>
<keyword evidence="12 15" id="KW-1133">Transmembrane helix</keyword>
<dbReference type="SMART" id="SM00304">
    <property type="entry name" value="HAMP"/>
    <property type="match status" value="1"/>
</dbReference>
<keyword evidence="9" id="KW-0547">Nucleotide-binding</keyword>
<dbReference type="Gene3D" id="3.30.565.10">
    <property type="entry name" value="Histidine kinase-like ATPase, C-terminal domain"/>
    <property type="match status" value="1"/>
</dbReference>
<dbReference type="InterPro" id="IPR036097">
    <property type="entry name" value="HisK_dim/P_sf"/>
</dbReference>
<dbReference type="CDD" id="cd00082">
    <property type="entry name" value="HisKA"/>
    <property type="match status" value="1"/>
</dbReference>
<keyword evidence="14 15" id="KW-0472">Membrane</keyword>
<dbReference type="OrthoDB" id="9804645at2"/>
<evidence type="ECO:0000256" key="8">
    <source>
        <dbReference type="ARBA" id="ARBA00022692"/>
    </source>
</evidence>
<keyword evidence="7" id="KW-0808">Transferase</keyword>
<dbReference type="Gene3D" id="1.10.287.130">
    <property type="match status" value="1"/>
</dbReference>
<dbReference type="SUPFAM" id="SSF47384">
    <property type="entry name" value="Homodimeric domain of signal transducing histidine kinase"/>
    <property type="match status" value="1"/>
</dbReference>
<dbReference type="CDD" id="cd00075">
    <property type="entry name" value="HATPase"/>
    <property type="match status" value="1"/>
</dbReference>
<keyword evidence="4" id="KW-1003">Cell membrane</keyword>
<keyword evidence="8 15" id="KW-0812">Transmembrane</keyword>
<dbReference type="SUPFAM" id="SSF55874">
    <property type="entry name" value="ATPase domain of HSP90 chaperone/DNA topoisomerase II/histidine kinase"/>
    <property type="match status" value="1"/>
</dbReference>
<dbReference type="GO" id="GO:0005524">
    <property type="term" value="F:ATP binding"/>
    <property type="evidence" value="ECO:0007669"/>
    <property type="project" value="UniProtKB-KW"/>
</dbReference>
<dbReference type="Pfam" id="PF00512">
    <property type="entry name" value="HisKA"/>
    <property type="match status" value="1"/>
</dbReference>
<dbReference type="PROSITE" id="PS50885">
    <property type="entry name" value="HAMP"/>
    <property type="match status" value="1"/>
</dbReference>
<dbReference type="EC" id="2.7.13.3" evidence="3"/>
<reference evidence="19" key="1">
    <citation type="submission" date="2016-10" db="EMBL/GenBank/DDBJ databases">
        <authorList>
            <person name="Varghese N."/>
            <person name="Submissions S."/>
        </authorList>
    </citation>
    <scope>NUCLEOTIDE SEQUENCE [LARGE SCALE GENOMIC DNA]</scope>
    <source>
        <strain evidence="19">DSM 13234</strain>
    </source>
</reference>
<evidence type="ECO:0000259" key="17">
    <source>
        <dbReference type="PROSITE" id="PS50885"/>
    </source>
</evidence>
<dbReference type="PANTHER" id="PTHR44936:SF5">
    <property type="entry name" value="SENSOR HISTIDINE KINASE ENVZ"/>
    <property type="match status" value="1"/>
</dbReference>
<dbReference type="PROSITE" id="PS50109">
    <property type="entry name" value="HIS_KIN"/>
    <property type="match status" value="1"/>
</dbReference>
<feature type="domain" description="HAMP" evidence="17">
    <location>
        <begin position="185"/>
        <end position="237"/>
    </location>
</feature>
<dbReference type="InterPro" id="IPR003661">
    <property type="entry name" value="HisK_dim/P_dom"/>
</dbReference>
<evidence type="ECO:0000256" key="3">
    <source>
        <dbReference type="ARBA" id="ARBA00012438"/>
    </source>
</evidence>
<evidence type="ECO:0000256" key="7">
    <source>
        <dbReference type="ARBA" id="ARBA00022679"/>
    </source>
</evidence>
<evidence type="ECO:0000256" key="14">
    <source>
        <dbReference type="ARBA" id="ARBA00023136"/>
    </source>
</evidence>
<dbReference type="AlphaFoldDB" id="A0A1H6K1P7"/>
<gene>
    <name evidence="18" type="ORF">SAMN04244559_03366</name>
</gene>
<dbReference type="PRINTS" id="PR00344">
    <property type="entry name" value="BCTRLSENSOR"/>
</dbReference>
<comment type="catalytic activity">
    <reaction evidence="1">
        <text>ATP + protein L-histidine = ADP + protein N-phospho-L-histidine.</text>
        <dbReference type="EC" id="2.7.13.3"/>
    </reaction>
</comment>
<evidence type="ECO:0000256" key="4">
    <source>
        <dbReference type="ARBA" id="ARBA00022475"/>
    </source>
</evidence>
<dbReference type="EMBL" id="FNWO01000024">
    <property type="protein sequence ID" value="SEH66819.1"/>
    <property type="molecule type" value="Genomic_DNA"/>
</dbReference>
<evidence type="ECO:0000313" key="18">
    <source>
        <dbReference type="EMBL" id="SEH66819.1"/>
    </source>
</evidence>
<evidence type="ECO:0000256" key="5">
    <source>
        <dbReference type="ARBA" id="ARBA00022519"/>
    </source>
</evidence>
<feature type="transmembrane region" description="Helical" evidence="15">
    <location>
        <begin position="21"/>
        <end position="40"/>
    </location>
</feature>
<dbReference type="RefSeq" id="WP_074770696.1">
    <property type="nucleotide sequence ID" value="NZ_FNWO01000024.1"/>
</dbReference>
<dbReference type="InterPro" id="IPR005467">
    <property type="entry name" value="His_kinase_dom"/>
</dbReference>
<dbReference type="Proteomes" id="UP000182983">
    <property type="component" value="Unassembled WGS sequence"/>
</dbReference>
<dbReference type="InterPro" id="IPR036890">
    <property type="entry name" value="HATPase_C_sf"/>
</dbReference>
<proteinExistence type="predicted"/>
<dbReference type="SMART" id="SM00387">
    <property type="entry name" value="HATPase_c"/>
    <property type="match status" value="1"/>
</dbReference>
<sequence>MMRPGMWLKEALPHGLLGRSLLIIVMPLVVLQLVSAYVFYASHWETVARRLAKGLAGDIGAVIESMRAFPDPESRRIVLAIAAEKMELDIRFTPDGILPNQPVPPPASFLERAMNEAMGERVQRPFRMDADSLEREVVILVQLSDGLLEIYAPKKRLFTSTTYVFILWMLGTAMLLFGIATVFMRNQVRSVRKLAVAADRFGKGQDVLGFKPEGASEVRQAAQAFNLMRERIQRQIQQRTEMLAGVSHDLRTPLTRMKLQLAMMGDLDGRAELDEDLAEMERMIEGYLAFARGEGTEAPVETDLPALVEDVAGRFRRQGAVIDLHSEGDLTMPLRPVALSRVLANLIGNAIRHGRSGGHVWVRVGRRQGAAEILVDDDGPGIPPESRDEVFRPFTRLDPARAAAVGGVGLGLTIARDIVRAHGGEIKLEDSPLGGLRVRLRLPL</sequence>
<evidence type="ECO:0000256" key="1">
    <source>
        <dbReference type="ARBA" id="ARBA00000085"/>
    </source>
</evidence>
<protein>
    <recommendedName>
        <fullName evidence="3">histidine kinase</fullName>
        <ecNumber evidence="3">2.7.13.3</ecNumber>
    </recommendedName>
</protein>